<dbReference type="InterPro" id="IPR042228">
    <property type="entry name" value="Dynein_linker_3"/>
</dbReference>
<dbReference type="GO" id="GO:0005524">
    <property type="term" value="F:ATP binding"/>
    <property type="evidence" value="ECO:0007669"/>
    <property type="project" value="InterPro"/>
</dbReference>
<dbReference type="Pfam" id="PF08393">
    <property type="entry name" value="DHC_N2"/>
    <property type="match status" value="1"/>
</dbReference>
<dbReference type="Gene3D" id="1.20.140.100">
    <property type="entry name" value="Dynein heavy chain, N-terminal domain 2"/>
    <property type="match status" value="1"/>
</dbReference>
<keyword evidence="3" id="KW-1185">Reference proteome</keyword>
<reference evidence="4" key="1">
    <citation type="submission" date="2025-08" db="UniProtKB">
        <authorList>
            <consortium name="RefSeq"/>
        </authorList>
    </citation>
    <scope>IDENTIFICATION</scope>
</reference>
<dbReference type="InterPro" id="IPR026983">
    <property type="entry name" value="DHC"/>
</dbReference>
<accession>A0A7E6FS22</accession>
<dbReference type="GO" id="GO:0007018">
    <property type="term" value="P:microtubule-based movement"/>
    <property type="evidence" value="ECO:0007669"/>
    <property type="project" value="InterPro"/>
</dbReference>
<evidence type="ECO:0000313" key="3">
    <source>
        <dbReference type="Proteomes" id="UP000515154"/>
    </source>
</evidence>
<dbReference type="SUPFAM" id="SSF52540">
    <property type="entry name" value="P-loop containing nucleoside triphosphate hydrolases"/>
    <property type="match status" value="3"/>
</dbReference>
<dbReference type="InterPro" id="IPR013602">
    <property type="entry name" value="Dynein_heavy_linker"/>
</dbReference>
<dbReference type="Gene3D" id="1.10.287.2620">
    <property type="match status" value="1"/>
</dbReference>
<dbReference type="Gene3D" id="3.40.50.300">
    <property type="entry name" value="P-loop containing nucleotide triphosphate hydrolases"/>
    <property type="match status" value="2"/>
</dbReference>
<protein>
    <submittedName>
        <fullName evidence="4">Dynein heavy chain 6, axonemal-like</fullName>
    </submittedName>
</protein>
<dbReference type="Pfam" id="PF12774">
    <property type="entry name" value="AAA_6"/>
    <property type="match status" value="2"/>
</dbReference>
<dbReference type="PANTHER" id="PTHR45703">
    <property type="entry name" value="DYNEIN HEAVY CHAIN"/>
    <property type="match status" value="1"/>
</dbReference>
<name>A0A7E6FS22_9MOLL</name>
<organism evidence="3 4">
    <name type="scientific">Octopus sinensis</name>
    <name type="common">East Asian common octopus</name>
    <dbReference type="NCBI Taxonomy" id="2607531"/>
    <lineage>
        <taxon>Eukaryota</taxon>
        <taxon>Metazoa</taxon>
        <taxon>Spiralia</taxon>
        <taxon>Lophotrochozoa</taxon>
        <taxon>Mollusca</taxon>
        <taxon>Cephalopoda</taxon>
        <taxon>Coleoidea</taxon>
        <taxon>Octopodiformes</taxon>
        <taxon>Octopoda</taxon>
        <taxon>Incirrata</taxon>
        <taxon>Octopodidae</taxon>
        <taxon>Octopus</taxon>
    </lineage>
</organism>
<gene>
    <name evidence="4" type="primary">LOC115225671</name>
</gene>
<dbReference type="GO" id="GO:0030286">
    <property type="term" value="C:dynein complex"/>
    <property type="evidence" value="ECO:0007669"/>
    <property type="project" value="InterPro"/>
</dbReference>
<evidence type="ECO:0000259" key="2">
    <source>
        <dbReference type="Pfam" id="PF12774"/>
    </source>
</evidence>
<dbReference type="GO" id="GO:0045505">
    <property type="term" value="F:dynein intermediate chain binding"/>
    <property type="evidence" value="ECO:0007669"/>
    <property type="project" value="InterPro"/>
</dbReference>
<dbReference type="Proteomes" id="UP000515154">
    <property type="component" value="Linkage group LG28"/>
</dbReference>
<dbReference type="Gene3D" id="1.20.58.1120">
    <property type="match status" value="1"/>
</dbReference>
<dbReference type="GO" id="GO:0051959">
    <property type="term" value="F:dynein light intermediate chain binding"/>
    <property type="evidence" value="ECO:0007669"/>
    <property type="project" value="InterPro"/>
</dbReference>
<dbReference type="PANTHER" id="PTHR45703:SF36">
    <property type="entry name" value="DYNEIN HEAVY CHAIN, CYTOPLASMIC"/>
    <property type="match status" value="1"/>
</dbReference>
<dbReference type="RefSeq" id="XP_036370408.1">
    <property type="nucleotide sequence ID" value="XM_036514515.1"/>
</dbReference>
<feature type="domain" description="Dynein heavy chain hydrolytic ATP-binding dynein motor region" evidence="2">
    <location>
        <begin position="932"/>
        <end position="1049"/>
    </location>
</feature>
<proteinExistence type="predicted"/>
<dbReference type="InterPro" id="IPR035699">
    <property type="entry name" value="AAA_6"/>
</dbReference>
<dbReference type="Gene3D" id="1.10.8.710">
    <property type="match status" value="1"/>
</dbReference>
<feature type="domain" description="Dynein heavy chain hydrolytic ATP-binding dynein motor region" evidence="2">
    <location>
        <begin position="1158"/>
        <end position="1412"/>
    </location>
</feature>
<evidence type="ECO:0000259" key="1">
    <source>
        <dbReference type="Pfam" id="PF08393"/>
    </source>
</evidence>
<dbReference type="InterPro" id="IPR043157">
    <property type="entry name" value="Dynein_AAA1S"/>
</dbReference>
<feature type="domain" description="Dynein heavy chain linker" evidence="1">
    <location>
        <begin position="279"/>
        <end position="743"/>
    </location>
</feature>
<dbReference type="InterPro" id="IPR042222">
    <property type="entry name" value="Dynein_2_N"/>
</dbReference>
<sequence>MDEAITQLQKYVSNCSWLEHIYQFCKELEDDLVNLKTMSSETIQEKLSMLDMSKEAVSCCTSVTSTNRMIWLDCSGIHQFLVPWIDAIYQQITDFVINKRGENFVTLQKRMAEISKALLQKPGRLAEFVDYVQLYRKHLKDIPQCKDDMEYTEDLYNIISRYFREQTIDEFRENRALWKQWAEFQKQMSDVNSYVSAQTPWAISESDEKFKKLEICVTLLHQKAMGGKFLDPSNPASAMVDEIKEIRLEFQGNQESLLNLNKWKKAICGESYDLSFLNGMVTEMDARFDLWKYLRSTIEHTSEWKKMLFKKMNVNQTLQKIEEWKTAAQTLKSLLPFGDNVLKFWEQHLDNFIRPLPLLEIMSSPFLKSRHWQSMFDGMGAVYDVTKDYIVEELISLKLAKHEQTIMSIYRTAVAEHDLEIRVKKMKREWEQLRFKLFKYIPDSLKNTTRSELESSNESQIKPNFRSILSIRDDYYILTGVDELKMKLMDDSIILKTMLNSTILGEMQTEVEVLATTLHQIEEITHLWITAQNKWMYLIKVFEKPSIVKEFELHTNMFEFTVHNKFKDWMRAVNADPKVMSVCPKSMSEKDHRVLQGTKLRKMLLSIIETMDTILKRLQRLLDESRMDFPRLFFLSDNEVTDLLAVSDRPEQLVPSARKCFPGIFNLALRVPKQRNKKPSRMLTANELSMNTEKLEAFAIIGEMDELLPLASEPLAPLQFNLQWFKDLEQTMKDTMVDALTDCVRFRFEDLGIIPYYKEPMSFETWINEFPVECIVVAESVVWEKQMRKCLEQKCASSLEDFKKILIQRISHLTGLLQELFNRFCSAGTKQRNFAVFTSLIGQTLNRRDLIQEILDSQSPVDNKCFEWKICLKHQMDYKPVLRAEPEIDLTPELSLKANDKEVDLTRSKTIVKTAYEMSQCRVIQLTVSTPYGYEYLGPKSGLMFVHNPLTDRAMLSLTQSLKNYQCAAITGASSVGKTDTIKEFARLYGQCLFTICCSPLLTCVHIVQYLTGLLTSGCWALFDNVNRIPTDVMYLMSQHLDHIQSVLRDLQLVQNSQYTIRGQPKFDKKTDGLDGPLIRRNSLTTLHSLEKVVTSADTVAPVQRQRTVPHGYNDKGLITFFADEWVSERSQRRNSLKEVINIRDSKMYRRKKPPPLEYEHIKPSMLQSTADFTKLKQKAEFHQEILGHINFGGRFLQACSSYGCFMTLNTAEMTHQNIPDCFRLLLRPFSLIEPDYETIARTYLYICGFHTPNKMAQKIILFLKMFQTWQPPKVQFNTSNLSCLTKILSAVRVIVENENILLQKERQDLCSLMTDEEKIVMRSIVKVLRPSLMEGEETAQFVRTLRDVFRLSMPENDMKDAVLQEGLKDHLKETFSDFSQGMLDKLIELYSCCGQTNRSTILCGPSGSGKSTMLNALVHTLNMLSYQMSGLDPEEERRKQKSHGSPRFDVKSRKRLQLLRETIANFQPPLKIVDKLGLSEKYKKSCYPRIYKSYIYPSSMSPEEFIGHYSPYGWQTGFLCQELDRISPSKTGNAFEFIDHVPKSFGYSQVWFVFDGPLHTSWCDPISGLFDASRTLVLPNGETFVLSEDTKIIMETDRLSSASPAMLSQCLVVFCNTTTFQWTTYFQAWRKDLKFKPYLTESSLEILQNLADDMVPPTLNFLQDKALLGSNVCSNLDSKYQDSVVGLHEMTAFLDLLTVLFDKYFMRPDITTANSAGKLFGMVVK</sequence>
<dbReference type="KEGG" id="osn:115225671"/>
<dbReference type="InterPro" id="IPR027417">
    <property type="entry name" value="P-loop_NTPase"/>
</dbReference>
<dbReference type="Gene3D" id="3.20.180.20">
    <property type="entry name" value="Dynein heavy chain, N-terminal domain 2"/>
    <property type="match status" value="1"/>
</dbReference>
<evidence type="ECO:0000313" key="4">
    <source>
        <dbReference type="RefSeq" id="XP_036370408.1"/>
    </source>
</evidence>